<keyword evidence="12" id="KW-0032">Aminotransferase</keyword>
<evidence type="ECO:0000256" key="10">
    <source>
        <dbReference type="RuleBase" id="RU004504"/>
    </source>
</evidence>
<evidence type="ECO:0000313" key="13">
    <source>
        <dbReference type="Proteomes" id="UP000603234"/>
    </source>
</evidence>
<evidence type="ECO:0000256" key="8">
    <source>
        <dbReference type="ARBA" id="ARBA00023014"/>
    </source>
</evidence>
<dbReference type="Gene3D" id="3.90.1150.10">
    <property type="entry name" value="Aspartate Aminotransferase, domain 1"/>
    <property type="match status" value="1"/>
</dbReference>
<comment type="caution">
    <text evidence="12">The sequence shown here is derived from an EMBL/GenBank/DDBJ whole genome shotgun (WGS) entry which is preliminary data.</text>
</comment>
<accession>A0ABR6WUQ0</accession>
<evidence type="ECO:0000256" key="2">
    <source>
        <dbReference type="ARBA" id="ARBA00006490"/>
    </source>
</evidence>
<evidence type="ECO:0000256" key="6">
    <source>
        <dbReference type="ARBA" id="ARBA00022898"/>
    </source>
</evidence>
<dbReference type="GO" id="GO:0008483">
    <property type="term" value="F:transaminase activity"/>
    <property type="evidence" value="ECO:0007669"/>
    <property type="project" value="UniProtKB-KW"/>
</dbReference>
<dbReference type="PROSITE" id="PS00595">
    <property type="entry name" value="AA_TRANSFER_CLASS_5"/>
    <property type="match status" value="1"/>
</dbReference>
<dbReference type="Gene3D" id="3.40.640.10">
    <property type="entry name" value="Type I PLP-dependent aspartate aminotransferase-like (Major domain)"/>
    <property type="match status" value="1"/>
</dbReference>
<sequence>MEKKFVYADNTATTALSDAAFDAMMPYFKTLYGNASSIHSLGYESKKAVEESRKKVAAAINARVNEIYFTSGGSESDNWALCSSLLMRGAKGKHLIISAIEHSAVFRTAETLKTRGYEVTCLPVDEFGKVSPQQLKNAIRDDTALISIMMANNEIGTIQPIKELCQIARERRVPFHTDAVQTVGHIPVDVRDLGVDMLSLSAHKFRGPKGVGALYVRTGFALPPLIIGGGQEKNKRSGTENVPGIVGMATALTEAVTNMADNTPKITAMRDRIIAAVMQIDGASLTGDPLDRLPGIASFLFSGLESKAMVAALSQAGICASSGSACSSGSTELTRALSGIAKIDANAPTEKVGNPKYGALRLSLNECNTAADVDAILRELPLVIRELHIRKPSPLF</sequence>
<name>A0ABR6WUQ0_9FIRM</name>
<comment type="cofactor">
    <cofactor evidence="1 10">
        <name>pyridoxal 5'-phosphate</name>
        <dbReference type="ChEBI" id="CHEBI:597326"/>
    </cofactor>
</comment>
<keyword evidence="7" id="KW-0408">Iron</keyword>
<gene>
    <name evidence="12" type="ORF">GH808_05745</name>
</gene>
<dbReference type="EMBL" id="WJBC01000006">
    <property type="protein sequence ID" value="MBC3803939.1"/>
    <property type="molecule type" value="Genomic_DNA"/>
</dbReference>
<dbReference type="Pfam" id="PF00266">
    <property type="entry name" value="Aminotran_5"/>
    <property type="match status" value="1"/>
</dbReference>
<evidence type="ECO:0000256" key="9">
    <source>
        <dbReference type="ARBA" id="ARBA00050776"/>
    </source>
</evidence>
<comment type="similarity">
    <text evidence="2">Belongs to the class-V pyridoxal-phosphate-dependent aminotransferase family. NifS/IscS subfamily.</text>
</comment>
<keyword evidence="13" id="KW-1185">Reference proteome</keyword>
<dbReference type="InterPro" id="IPR015422">
    <property type="entry name" value="PyrdxlP-dep_Trfase_small"/>
</dbReference>
<comment type="catalytic activity">
    <reaction evidence="9">
        <text>(sulfur carrier)-H + L-cysteine = (sulfur carrier)-SH + L-alanine</text>
        <dbReference type="Rhea" id="RHEA:43892"/>
        <dbReference type="Rhea" id="RHEA-COMP:14737"/>
        <dbReference type="Rhea" id="RHEA-COMP:14739"/>
        <dbReference type="ChEBI" id="CHEBI:29917"/>
        <dbReference type="ChEBI" id="CHEBI:35235"/>
        <dbReference type="ChEBI" id="CHEBI:57972"/>
        <dbReference type="ChEBI" id="CHEBI:64428"/>
        <dbReference type="EC" id="2.8.1.7"/>
    </reaction>
</comment>
<evidence type="ECO:0000256" key="4">
    <source>
        <dbReference type="ARBA" id="ARBA00022679"/>
    </source>
</evidence>
<protein>
    <recommendedName>
        <fullName evidence="3">cysteine desulfurase</fullName>
        <ecNumber evidence="3">2.8.1.7</ecNumber>
    </recommendedName>
</protein>
<dbReference type="PIRSF" id="PIRSF005572">
    <property type="entry name" value="NifS"/>
    <property type="match status" value="1"/>
</dbReference>
<keyword evidence="4" id="KW-0808">Transferase</keyword>
<proteinExistence type="inferred from homology"/>
<evidence type="ECO:0000256" key="1">
    <source>
        <dbReference type="ARBA" id="ARBA00001933"/>
    </source>
</evidence>
<dbReference type="PANTHER" id="PTHR11601">
    <property type="entry name" value="CYSTEINE DESULFURYLASE FAMILY MEMBER"/>
    <property type="match status" value="1"/>
</dbReference>
<dbReference type="PANTHER" id="PTHR11601:SF34">
    <property type="entry name" value="CYSTEINE DESULFURASE"/>
    <property type="match status" value="1"/>
</dbReference>
<dbReference type="Proteomes" id="UP000603234">
    <property type="component" value="Unassembled WGS sequence"/>
</dbReference>
<dbReference type="EC" id="2.8.1.7" evidence="3"/>
<dbReference type="SUPFAM" id="SSF53383">
    <property type="entry name" value="PLP-dependent transferases"/>
    <property type="match status" value="1"/>
</dbReference>
<dbReference type="InterPro" id="IPR015421">
    <property type="entry name" value="PyrdxlP-dep_Trfase_major"/>
</dbReference>
<keyword evidence="8" id="KW-0411">Iron-sulfur</keyword>
<dbReference type="InterPro" id="IPR015424">
    <property type="entry name" value="PyrdxlP-dep_Trfase"/>
</dbReference>
<dbReference type="InterPro" id="IPR000192">
    <property type="entry name" value="Aminotrans_V_dom"/>
</dbReference>
<feature type="domain" description="Aminotransferase class V" evidence="11">
    <location>
        <begin position="6"/>
        <end position="375"/>
    </location>
</feature>
<keyword evidence="6" id="KW-0663">Pyridoxal phosphate</keyword>
<evidence type="ECO:0000256" key="7">
    <source>
        <dbReference type="ARBA" id="ARBA00023004"/>
    </source>
</evidence>
<dbReference type="InterPro" id="IPR020578">
    <property type="entry name" value="Aminotrans_V_PyrdxlP_BS"/>
</dbReference>
<evidence type="ECO:0000256" key="3">
    <source>
        <dbReference type="ARBA" id="ARBA00012239"/>
    </source>
</evidence>
<dbReference type="InterPro" id="IPR016454">
    <property type="entry name" value="Cysteine_dSase"/>
</dbReference>
<evidence type="ECO:0000256" key="5">
    <source>
        <dbReference type="ARBA" id="ARBA00022723"/>
    </source>
</evidence>
<evidence type="ECO:0000313" key="12">
    <source>
        <dbReference type="EMBL" id="MBC3803939.1"/>
    </source>
</evidence>
<reference evidence="12 13" key="1">
    <citation type="journal article" date="2020" name="mSystems">
        <title>Defining Genomic and Predicted Metabolic Features of the Acetobacterium Genus.</title>
        <authorList>
            <person name="Ross D.E."/>
            <person name="Marshall C.W."/>
            <person name="Gulliver D."/>
            <person name="May H.D."/>
            <person name="Norman R.S."/>
        </authorList>
    </citation>
    <scope>NUCLEOTIDE SEQUENCE [LARGE SCALE GENOMIC DNA]</scope>
    <source>
        <strain evidence="12 13">DSM 8238</strain>
    </source>
</reference>
<keyword evidence="5" id="KW-0479">Metal-binding</keyword>
<dbReference type="RefSeq" id="WP_186841829.1">
    <property type="nucleotide sequence ID" value="NZ_WJBC01000006.1"/>
</dbReference>
<organism evidence="12 13">
    <name type="scientific">Acetobacterium fimetarium</name>
    <dbReference type="NCBI Taxonomy" id="52691"/>
    <lineage>
        <taxon>Bacteria</taxon>
        <taxon>Bacillati</taxon>
        <taxon>Bacillota</taxon>
        <taxon>Clostridia</taxon>
        <taxon>Eubacteriales</taxon>
        <taxon>Eubacteriaceae</taxon>
        <taxon>Acetobacterium</taxon>
    </lineage>
</organism>
<evidence type="ECO:0000259" key="11">
    <source>
        <dbReference type="Pfam" id="PF00266"/>
    </source>
</evidence>